<name>A0A1E3KYA1_9BACL</name>
<reference evidence="2 3" key="1">
    <citation type="submission" date="2016-08" db="EMBL/GenBank/DDBJ databases">
        <title>Genome sequencing of Paenibacillus sp. TI45-13ar, isolated from Korean traditional nuruk.</title>
        <authorList>
            <person name="Kim S.-J."/>
        </authorList>
    </citation>
    <scope>NUCLEOTIDE SEQUENCE [LARGE SCALE GENOMIC DNA]</scope>
    <source>
        <strain evidence="2 3">TI45-13ar</strain>
    </source>
</reference>
<dbReference type="RefSeq" id="WP_069329658.1">
    <property type="nucleotide sequence ID" value="NZ_MDER01000086.1"/>
</dbReference>
<evidence type="ECO:0000313" key="3">
    <source>
        <dbReference type="Proteomes" id="UP000094578"/>
    </source>
</evidence>
<accession>A0A1E3KYA1</accession>
<comment type="caution">
    <text evidence="2">The sequence shown here is derived from an EMBL/GenBank/DDBJ whole genome shotgun (WGS) entry which is preliminary data.</text>
</comment>
<dbReference type="AlphaFoldDB" id="A0A1E3KYA1"/>
<evidence type="ECO:0000313" key="2">
    <source>
        <dbReference type="EMBL" id="ODP26518.1"/>
    </source>
</evidence>
<keyword evidence="3" id="KW-1185">Reference proteome</keyword>
<organism evidence="2 3">
    <name type="scientific">Paenibacillus nuruki</name>
    <dbReference type="NCBI Taxonomy" id="1886670"/>
    <lineage>
        <taxon>Bacteria</taxon>
        <taxon>Bacillati</taxon>
        <taxon>Bacillota</taxon>
        <taxon>Bacilli</taxon>
        <taxon>Bacillales</taxon>
        <taxon>Paenibacillaceae</taxon>
        <taxon>Paenibacillus</taxon>
    </lineage>
</organism>
<proteinExistence type="predicted"/>
<dbReference type="EMBL" id="MDER01000086">
    <property type="protein sequence ID" value="ODP26518.1"/>
    <property type="molecule type" value="Genomic_DNA"/>
</dbReference>
<sequence>MIDSTWYSQLTLEDYAYDVTEEVTFEGEYSLHIKNQQLAIHVEFIQSIANEEEIEHLTAPSIVQQQLWEHYIEHCESIQEPVLQAIFNHYQHIEEQYRQAWQIDPQDPATIEERDQSIPYIQNVNQIADYITLQGFLIGDSPSGDTYYLNFHCTWDTEHGLGVKMVNHQPVHVSSFYTAYDID</sequence>
<dbReference type="InterPro" id="IPR054254">
    <property type="entry name" value="DUF6985"/>
</dbReference>
<evidence type="ECO:0000259" key="1">
    <source>
        <dbReference type="Pfam" id="PF22481"/>
    </source>
</evidence>
<feature type="domain" description="DUF6985" evidence="1">
    <location>
        <begin position="56"/>
        <end position="177"/>
    </location>
</feature>
<dbReference type="Proteomes" id="UP000094578">
    <property type="component" value="Unassembled WGS sequence"/>
</dbReference>
<protein>
    <recommendedName>
        <fullName evidence="1">DUF6985 domain-containing protein</fullName>
    </recommendedName>
</protein>
<dbReference type="Pfam" id="PF22481">
    <property type="entry name" value="DUF6985"/>
    <property type="match status" value="1"/>
</dbReference>
<gene>
    <name evidence="2" type="ORF">PTI45_04358</name>
</gene>